<proteinExistence type="predicted"/>
<evidence type="ECO:0000313" key="1">
    <source>
        <dbReference type="EMBL" id="SDS18005.1"/>
    </source>
</evidence>
<accession>A0A1H1Q3J9</accession>
<dbReference type="AlphaFoldDB" id="A0A1H1Q3J9"/>
<protein>
    <submittedName>
        <fullName evidence="1">Uncharacterized protein</fullName>
    </submittedName>
</protein>
<name>A0A1H1Q3J9_9ACTN</name>
<gene>
    <name evidence="1" type="ORF">SAMN04489812_1127</name>
</gene>
<dbReference type="EMBL" id="LT629772">
    <property type="protein sequence ID" value="SDS18005.1"/>
    <property type="molecule type" value="Genomic_DNA"/>
</dbReference>
<reference evidence="1 2" key="1">
    <citation type="submission" date="2016-10" db="EMBL/GenBank/DDBJ databases">
        <authorList>
            <person name="de Groot N.N."/>
        </authorList>
    </citation>
    <scope>NUCLEOTIDE SEQUENCE [LARGE SCALE GENOMIC DNA]</scope>
    <source>
        <strain evidence="1 2">DSM 21800</strain>
    </source>
</reference>
<dbReference type="Proteomes" id="UP000199103">
    <property type="component" value="Chromosome I"/>
</dbReference>
<keyword evidence="2" id="KW-1185">Reference proteome</keyword>
<evidence type="ECO:0000313" key="2">
    <source>
        <dbReference type="Proteomes" id="UP000199103"/>
    </source>
</evidence>
<sequence length="165" mass="17668">MHGGQLSFDPVSGHGFGKPRSDDHYGWWYDEHAQIARSTAGAGTGRAARLAVGSLAIRDGYRSAHQAARSALRCVIGSAEYQHYTGQDLIRSRKRTVDGQQGWEMITDVGVRPVGDGATGDRIRLLVVDAGAPGSFSIFVGVSPLGDSRRTKIVNATVADLRIGY</sequence>
<organism evidence="1 2">
    <name type="scientific">Microlunatus soli</name>
    <dbReference type="NCBI Taxonomy" id="630515"/>
    <lineage>
        <taxon>Bacteria</taxon>
        <taxon>Bacillati</taxon>
        <taxon>Actinomycetota</taxon>
        <taxon>Actinomycetes</taxon>
        <taxon>Propionibacteriales</taxon>
        <taxon>Propionibacteriaceae</taxon>
        <taxon>Microlunatus</taxon>
    </lineage>
</organism>